<dbReference type="RefSeq" id="WP_126423846.1">
    <property type="nucleotide sequence ID" value="NZ_AP018828.1"/>
</dbReference>
<evidence type="ECO:0000313" key="3">
    <source>
        <dbReference type="Proteomes" id="UP000278756"/>
    </source>
</evidence>
<dbReference type="CDD" id="cd18683">
    <property type="entry name" value="PIN_VapC-like"/>
    <property type="match status" value="1"/>
</dbReference>
<dbReference type="SUPFAM" id="SSF88723">
    <property type="entry name" value="PIN domain-like"/>
    <property type="match status" value="1"/>
</dbReference>
<name>A0A3G9GAI9_9CAUL</name>
<dbReference type="InterPro" id="IPR029060">
    <property type="entry name" value="PIN-like_dom_sf"/>
</dbReference>
<evidence type="ECO:0000313" key="2">
    <source>
        <dbReference type="EMBL" id="BBF82244.1"/>
    </source>
</evidence>
<feature type="domain" description="PIN" evidence="1">
    <location>
        <begin position="4"/>
        <end position="121"/>
    </location>
</feature>
<protein>
    <recommendedName>
        <fullName evidence="1">PIN domain-containing protein</fullName>
    </recommendedName>
</protein>
<evidence type="ECO:0000259" key="1">
    <source>
        <dbReference type="Pfam" id="PF01850"/>
    </source>
</evidence>
<proteinExistence type="predicted"/>
<accession>A0A3G9GAI9</accession>
<dbReference type="OrthoDB" id="6637310at2"/>
<organism evidence="2 3">
    <name type="scientific">Asticcacaulis excentricus</name>
    <dbReference type="NCBI Taxonomy" id="78587"/>
    <lineage>
        <taxon>Bacteria</taxon>
        <taxon>Pseudomonadati</taxon>
        <taxon>Pseudomonadota</taxon>
        <taxon>Alphaproteobacteria</taxon>
        <taxon>Caulobacterales</taxon>
        <taxon>Caulobacteraceae</taxon>
        <taxon>Asticcacaulis</taxon>
    </lineage>
</organism>
<dbReference type="EMBL" id="AP018828">
    <property type="protein sequence ID" value="BBF82244.1"/>
    <property type="molecule type" value="Genomic_DNA"/>
</dbReference>
<dbReference type="AlphaFoldDB" id="A0A3G9GAI9"/>
<dbReference type="Proteomes" id="UP000278756">
    <property type="component" value="Chromosome 2"/>
</dbReference>
<dbReference type="Pfam" id="PF01850">
    <property type="entry name" value="PIN"/>
    <property type="match status" value="1"/>
</dbReference>
<dbReference type="Gene3D" id="3.40.50.1010">
    <property type="entry name" value="5'-nuclease"/>
    <property type="match status" value="1"/>
</dbReference>
<gene>
    <name evidence="2" type="ORF">EM6_2876</name>
</gene>
<dbReference type="InterPro" id="IPR002716">
    <property type="entry name" value="PIN_dom"/>
</dbReference>
<sequence>MIGLDTNVIVRYIMQDDPAQAALASALIEGLTDDQPGFVSVVTCVETVWVLTRSYKLTRDAIIETLEILLGAYQLRFEHKPDLYRALADYKAGKADFSDALIHRLNLSAGCERTLTFDVAAAEHAGMTLITPE</sequence>
<reference evidence="3" key="1">
    <citation type="journal article" date="2017" name="Biotechnol. Biofuels">
        <title>Evaluation of environmental bacterial communities as a factor affecting the growth of duckweed Lemna minor.</title>
        <authorList>
            <person name="Ishizawa H."/>
            <person name="Kuroda M."/>
            <person name="Morikawa M."/>
            <person name="Ike M."/>
        </authorList>
    </citation>
    <scope>NUCLEOTIDE SEQUENCE [LARGE SCALE GENOMIC DNA]</scope>
    <source>
        <strain evidence="3">M6</strain>
    </source>
</reference>
<reference evidence="3" key="2">
    <citation type="journal article" date="2017" name="Plant Physiol. Biochem.">
        <title>Differential oxidative and antioxidative response of duckweed Lemna minor toward plant growth promoting/inhibiting bacteria.</title>
        <authorList>
            <person name="Ishizawa H."/>
            <person name="Kuroda M."/>
            <person name="Morikawa M."/>
            <person name="Ike M."/>
        </authorList>
    </citation>
    <scope>NUCLEOTIDE SEQUENCE [LARGE SCALE GENOMIC DNA]</scope>
    <source>
        <strain evidence="3">M6</strain>
    </source>
</reference>